<dbReference type="Gene3D" id="3.40.190.80">
    <property type="match status" value="1"/>
</dbReference>
<dbReference type="PANTHER" id="PTHR43200">
    <property type="entry name" value="PHOSPHATASE"/>
    <property type="match status" value="1"/>
</dbReference>
<keyword evidence="4 10" id="KW-0479">Metal-binding</keyword>
<evidence type="ECO:0000256" key="5">
    <source>
        <dbReference type="ARBA" id="ARBA00022801"/>
    </source>
</evidence>
<comment type="similarity">
    <text evidence="2">Belongs to the inositol monophosphatase superfamily.</text>
</comment>
<dbReference type="OMA" id="MSYQQER"/>
<dbReference type="GO" id="GO:0046872">
    <property type="term" value="F:metal ion binding"/>
    <property type="evidence" value="ECO:0007669"/>
    <property type="project" value="UniProtKB-KW"/>
</dbReference>
<feature type="binding site" evidence="10">
    <location>
        <position position="337"/>
    </location>
    <ligand>
        <name>Mg(2+)</name>
        <dbReference type="ChEBI" id="CHEBI:18420"/>
        <label>1</label>
        <note>catalytic</note>
    </ligand>
</feature>
<dbReference type="AlphaFoldDB" id="A0A2K1JC53"/>
<dbReference type="PANTHER" id="PTHR43200:SF6">
    <property type="entry name" value="3'(2'),5'-BISPHOSPHATE NUCLEOTIDASE"/>
    <property type="match status" value="1"/>
</dbReference>
<dbReference type="EC" id="3.1.3.7" evidence="3"/>
<evidence type="ECO:0000256" key="10">
    <source>
        <dbReference type="PIRSR" id="PIRSR600760-2"/>
    </source>
</evidence>
<evidence type="ECO:0000256" key="6">
    <source>
        <dbReference type="ARBA" id="ARBA00022842"/>
    </source>
</evidence>
<dbReference type="PRINTS" id="PR00377">
    <property type="entry name" value="IMPHPHTASES"/>
</dbReference>
<comment type="cofactor">
    <cofactor evidence="1 10">
        <name>Mg(2+)</name>
        <dbReference type="ChEBI" id="CHEBI:18420"/>
    </cofactor>
</comment>
<dbReference type="PaxDb" id="3218-PP1S83_223V6.3"/>
<comment type="catalytic activity">
    <reaction evidence="9">
        <text>3'-phosphoadenylyl sulfate + H2O = adenosine 5'-phosphosulfate + phosphate</text>
        <dbReference type="Rhea" id="RHEA:77639"/>
        <dbReference type="ChEBI" id="CHEBI:15377"/>
        <dbReference type="ChEBI" id="CHEBI:43474"/>
        <dbReference type="ChEBI" id="CHEBI:58243"/>
        <dbReference type="ChEBI" id="CHEBI:58339"/>
        <dbReference type="EC" id="3.1.3.7"/>
    </reaction>
    <physiologicalReaction direction="left-to-right" evidence="9">
        <dbReference type="Rhea" id="RHEA:77640"/>
    </physiologicalReaction>
</comment>
<dbReference type="PROSITE" id="PS00629">
    <property type="entry name" value="IMP_1"/>
    <property type="match status" value="1"/>
</dbReference>
<dbReference type="InterPro" id="IPR000760">
    <property type="entry name" value="Inositol_monophosphatase-like"/>
</dbReference>
<gene>
    <name evidence="13" type="primary">LOC112292558</name>
    <name evidence="12" type="synonym">SAL1</name>
    <name evidence="11" type="ORF">PHYPA_019366</name>
</gene>
<evidence type="ECO:0000256" key="3">
    <source>
        <dbReference type="ARBA" id="ARBA00012633"/>
    </source>
</evidence>
<evidence type="ECO:0000256" key="1">
    <source>
        <dbReference type="ARBA" id="ARBA00001946"/>
    </source>
</evidence>
<evidence type="ECO:0000313" key="14">
    <source>
        <dbReference type="Proteomes" id="UP000006727"/>
    </source>
</evidence>
<dbReference type="GO" id="GO:0008441">
    <property type="term" value="F:3'(2'),5'-bisphosphate nucleotidase activity"/>
    <property type="evidence" value="ECO:0000318"/>
    <property type="project" value="GO_Central"/>
</dbReference>
<dbReference type="Gramene" id="Pp3c15_5590V3.3">
    <property type="protein sequence ID" value="Pp3c15_5590V3.3"/>
    <property type="gene ID" value="Pp3c15_5590"/>
</dbReference>
<dbReference type="GO" id="GO:0046854">
    <property type="term" value="P:phosphatidylinositol phosphate biosynthetic process"/>
    <property type="evidence" value="ECO:0007669"/>
    <property type="project" value="InterPro"/>
</dbReference>
<reference evidence="11 14" key="2">
    <citation type="journal article" date="2018" name="Plant J.">
        <title>The Physcomitrella patens chromosome-scale assembly reveals moss genome structure and evolution.</title>
        <authorList>
            <person name="Lang D."/>
            <person name="Ullrich K.K."/>
            <person name="Murat F."/>
            <person name="Fuchs J."/>
            <person name="Jenkins J."/>
            <person name="Haas F.B."/>
            <person name="Piednoel M."/>
            <person name="Gundlach H."/>
            <person name="Van Bel M."/>
            <person name="Meyberg R."/>
            <person name="Vives C."/>
            <person name="Morata J."/>
            <person name="Symeonidi A."/>
            <person name="Hiss M."/>
            <person name="Muchero W."/>
            <person name="Kamisugi Y."/>
            <person name="Saleh O."/>
            <person name="Blanc G."/>
            <person name="Decker E.L."/>
            <person name="van Gessel N."/>
            <person name="Grimwood J."/>
            <person name="Hayes R.D."/>
            <person name="Graham S.W."/>
            <person name="Gunter L.E."/>
            <person name="McDaniel S.F."/>
            <person name="Hoernstein S.N.W."/>
            <person name="Larsson A."/>
            <person name="Li F.W."/>
            <person name="Perroud P.F."/>
            <person name="Phillips J."/>
            <person name="Ranjan P."/>
            <person name="Rokshar D.S."/>
            <person name="Rothfels C.J."/>
            <person name="Schneider L."/>
            <person name="Shu S."/>
            <person name="Stevenson D.W."/>
            <person name="Thummler F."/>
            <person name="Tillich M."/>
            <person name="Villarreal Aguilar J.C."/>
            <person name="Widiez T."/>
            <person name="Wong G.K."/>
            <person name="Wymore A."/>
            <person name="Zhang Y."/>
            <person name="Zimmer A.D."/>
            <person name="Quatrano R.S."/>
            <person name="Mayer K.F.X."/>
            <person name="Goodstein D."/>
            <person name="Casacuberta J.M."/>
            <person name="Vandepoele K."/>
            <person name="Reski R."/>
            <person name="Cuming A.C."/>
            <person name="Tuskan G.A."/>
            <person name="Maumus F."/>
            <person name="Salse J."/>
            <person name="Schmutz J."/>
            <person name="Rensing S.A."/>
        </authorList>
    </citation>
    <scope>NUCLEOTIDE SEQUENCE [LARGE SCALE GENOMIC DNA]</scope>
    <source>
        <strain evidence="13 14">cv. Gransden 2004</strain>
    </source>
</reference>
<dbReference type="FunFam" id="3.30.540.10:FF:000016">
    <property type="entry name" value="SAL1 phosphatase"/>
    <property type="match status" value="1"/>
</dbReference>
<dbReference type="Pfam" id="PF00459">
    <property type="entry name" value="Inositol_P"/>
    <property type="match status" value="1"/>
</dbReference>
<keyword evidence="5" id="KW-0378">Hydrolase</keyword>
<dbReference type="Proteomes" id="UP000006727">
    <property type="component" value="Chromosome 15"/>
</dbReference>
<dbReference type="OrthoDB" id="411145at2759"/>
<dbReference type="STRING" id="3218.A0A2K1JC53"/>
<dbReference type="EnsemblPlants" id="Pp3c15_5590V3.3">
    <property type="protein sequence ID" value="Pp3c15_5590V3.3"/>
    <property type="gene ID" value="Pp3c15_5590"/>
</dbReference>
<keyword evidence="14" id="KW-1185">Reference proteome</keyword>
<evidence type="ECO:0000313" key="12">
    <source>
        <dbReference type="EMBL" id="QBB78481.1"/>
    </source>
</evidence>
<feature type="binding site" evidence="10">
    <location>
        <position position="187"/>
    </location>
    <ligand>
        <name>Mg(2+)</name>
        <dbReference type="ChEBI" id="CHEBI:18420"/>
        <label>1</label>
        <note>catalytic</note>
    </ligand>
</feature>
<accession>A0A2K1JC53</accession>
<dbReference type="CDD" id="cd01517">
    <property type="entry name" value="PAP_phosphatase"/>
    <property type="match status" value="1"/>
</dbReference>
<evidence type="ECO:0000313" key="11">
    <source>
        <dbReference type="EMBL" id="PNR39088.1"/>
    </source>
</evidence>
<organism evidence="11">
    <name type="scientific">Physcomitrium patens</name>
    <name type="common">Spreading-leaved earth moss</name>
    <name type="synonym">Physcomitrella patens</name>
    <dbReference type="NCBI Taxonomy" id="3218"/>
    <lineage>
        <taxon>Eukaryota</taxon>
        <taxon>Viridiplantae</taxon>
        <taxon>Streptophyta</taxon>
        <taxon>Embryophyta</taxon>
        <taxon>Bryophyta</taxon>
        <taxon>Bryophytina</taxon>
        <taxon>Bryopsida</taxon>
        <taxon>Funariidae</taxon>
        <taxon>Funariales</taxon>
        <taxon>Funariaceae</taxon>
        <taxon>Physcomitrium</taxon>
    </lineage>
</organism>
<dbReference type="InterPro" id="IPR006239">
    <property type="entry name" value="DPNP"/>
</dbReference>
<sequence length="402" mass="43316">MLKEVVHRSHHLWQCFPRHLHCHDWSPVNSKARSRSGRGSVSWRKPLFCMASYHRDVVLATNAVRLASRLCQTVQRGLLTQETQTKSDKSPVTVADYGSQALVNWSLAREFPPGTFSMVAEEGSEDLRTEAGAPMLERITQLVNDAIASDAALDVAPLSKEDVLEAIDWGNSEGGSNGRHWVLDPIDGTRGFVRGDQYAIALGLLDNGKVVAGVLGCPNLPMGSIANGIPANSSEPVGCLFVASLGAGTTVEPLDGSGEPKRVHVSDVEDTAIATFCESYESAHTMQDLTANIAGTLGVKAPPVRIDSQAKYGAMARGDAVIYLRFPHFGYREKIWDHAAGAIVITEAGGEVFDAAGEPLDFSRGRWLDLDTGIIATNKELKPVVLSAVQKCVKDLKIPAKH</sequence>
<reference evidence="11 14" key="1">
    <citation type="journal article" date="2008" name="Science">
        <title>The Physcomitrella genome reveals evolutionary insights into the conquest of land by plants.</title>
        <authorList>
            <person name="Rensing S."/>
            <person name="Lang D."/>
            <person name="Zimmer A."/>
            <person name="Terry A."/>
            <person name="Salamov A."/>
            <person name="Shapiro H."/>
            <person name="Nishiyama T."/>
            <person name="Perroud P.-F."/>
            <person name="Lindquist E."/>
            <person name="Kamisugi Y."/>
            <person name="Tanahashi T."/>
            <person name="Sakakibara K."/>
            <person name="Fujita T."/>
            <person name="Oishi K."/>
            <person name="Shin-I T."/>
            <person name="Kuroki Y."/>
            <person name="Toyoda A."/>
            <person name="Suzuki Y."/>
            <person name="Hashimoto A."/>
            <person name="Yamaguchi K."/>
            <person name="Sugano A."/>
            <person name="Kohara Y."/>
            <person name="Fujiyama A."/>
            <person name="Anterola A."/>
            <person name="Aoki S."/>
            <person name="Ashton N."/>
            <person name="Barbazuk W.B."/>
            <person name="Barker E."/>
            <person name="Bennetzen J."/>
            <person name="Bezanilla M."/>
            <person name="Blankenship R."/>
            <person name="Cho S.H."/>
            <person name="Dutcher S."/>
            <person name="Estelle M."/>
            <person name="Fawcett J.A."/>
            <person name="Gundlach H."/>
            <person name="Hanada K."/>
            <person name="Heyl A."/>
            <person name="Hicks K.A."/>
            <person name="Hugh J."/>
            <person name="Lohr M."/>
            <person name="Mayer K."/>
            <person name="Melkozernov A."/>
            <person name="Murata T."/>
            <person name="Nelson D."/>
            <person name="Pils B."/>
            <person name="Prigge M."/>
            <person name="Reiss B."/>
            <person name="Renner T."/>
            <person name="Rombauts S."/>
            <person name="Rushton P."/>
            <person name="Sanderfoot A."/>
            <person name="Schween G."/>
            <person name="Shiu S.-H."/>
            <person name="Stueber K."/>
            <person name="Theodoulou F.L."/>
            <person name="Tu H."/>
            <person name="Van de Peer Y."/>
            <person name="Verrier P.J."/>
            <person name="Waters E."/>
            <person name="Wood A."/>
            <person name="Yang L."/>
            <person name="Cove D."/>
            <person name="Cuming A."/>
            <person name="Hasebe M."/>
            <person name="Lucas S."/>
            <person name="Mishler D.B."/>
            <person name="Reski R."/>
            <person name="Grigoriev I."/>
            <person name="Quatrano R.S."/>
            <person name="Boore J.L."/>
        </authorList>
    </citation>
    <scope>NUCLEOTIDE SEQUENCE [LARGE SCALE GENOMIC DNA]</scope>
    <source>
        <strain evidence="13 14">cv. Gransden 2004</strain>
    </source>
</reference>
<evidence type="ECO:0000256" key="8">
    <source>
        <dbReference type="ARBA" id="ARBA00044479"/>
    </source>
</evidence>
<dbReference type="Gramene" id="Pp3c15_5590V3.2">
    <property type="protein sequence ID" value="Pp3c15_5590V3.2"/>
    <property type="gene ID" value="Pp3c15_5590"/>
</dbReference>
<dbReference type="GO" id="GO:0000103">
    <property type="term" value="P:sulfate assimilation"/>
    <property type="evidence" value="ECO:0000318"/>
    <property type="project" value="GO_Central"/>
</dbReference>
<feature type="binding site" evidence="10">
    <location>
        <position position="186"/>
    </location>
    <ligand>
        <name>Mg(2+)</name>
        <dbReference type="ChEBI" id="CHEBI:18420"/>
        <label>1</label>
        <note>catalytic</note>
    </ligand>
</feature>
<dbReference type="SUPFAM" id="SSF56655">
    <property type="entry name" value="Carbohydrate phosphatase"/>
    <property type="match status" value="1"/>
</dbReference>
<dbReference type="FunFam" id="3.40.190.80:FF:000003">
    <property type="entry name" value="PAP-specific phosphatase HAL2-like"/>
    <property type="match status" value="1"/>
</dbReference>
<protein>
    <recommendedName>
        <fullName evidence="3">3'(2'),5'-bisphosphate nucleotidase</fullName>
        <ecNumber evidence="3">3.1.3.7</ecNumber>
    </recommendedName>
</protein>
<dbReference type="PROSITE" id="PS00630">
    <property type="entry name" value="IMP_2"/>
    <property type="match status" value="1"/>
</dbReference>
<dbReference type="InterPro" id="IPR051090">
    <property type="entry name" value="Inositol_monoP_superfamily"/>
</dbReference>
<evidence type="ECO:0000256" key="7">
    <source>
        <dbReference type="ARBA" id="ARBA00044466"/>
    </source>
</evidence>
<dbReference type="EMBL" id="ABEU02000015">
    <property type="protein sequence ID" value="PNR39088.1"/>
    <property type="molecule type" value="Genomic_DNA"/>
</dbReference>
<feature type="binding site" evidence="10">
    <location>
        <position position="121"/>
    </location>
    <ligand>
        <name>Mg(2+)</name>
        <dbReference type="ChEBI" id="CHEBI:18420"/>
        <label>1</label>
        <note>catalytic</note>
    </ligand>
</feature>
<dbReference type="GeneID" id="112292558"/>
<dbReference type="EnsemblPlants" id="Pp3c15_5590V3.1">
    <property type="protein sequence ID" value="Pp3c15_5590V3.1"/>
    <property type="gene ID" value="Pp3c15_5590"/>
</dbReference>
<comment type="catalytic activity">
    <reaction evidence="8">
        <text>adenosine 3',5'-bisphosphate + H2O = AMP + phosphate</text>
        <dbReference type="Rhea" id="RHEA:10040"/>
        <dbReference type="ChEBI" id="CHEBI:15377"/>
        <dbReference type="ChEBI" id="CHEBI:43474"/>
        <dbReference type="ChEBI" id="CHEBI:58343"/>
        <dbReference type="ChEBI" id="CHEBI:456215"/>
        <dbReference type="EC" id="3.1.3.7"/>
    </reaction>
    <physiologicalReaction direction="left-to-right" evidence="8">
        <dbReference type="Rhea" id="RHEA:10041"/>
    </physiologicalReaction>
</comment>
<evidence type="ECO:0000256" key="9">
    <source>
        <dbReference type="ARBA" id="ARBA00044484"/>
    </source>
</evidence>
<proteinExistence type="evidence at transcript level"/>
<evidence type="ECO:0000256" key="2">
    <source>
        <dbReference type="ARBA" id="ARBA00009759"/>
    </source>
</evidence>
<reference evidence="12" key="3">
    <citation type="submission" date="2018-07" db="EMBL/GenBank/DDBJ databases">
        <title>Evolution of Chloroplast Retrograde Signaling Facilitates Green Plant Adaptation to Land.</title>
        <authorList>
            <person name="Chen Z."/>
        </authorList>
    </citation>
    <scope>NUCLEOTIDE SEQUENCE</scope>
</reference>
<name>A0A2K1JC53_PHYPA</name>
<dbReference type="EnsemblPlants" id="Pp3c15_5590V3.2">
    <property type="protein sequence ID" value="Pp3c15_5590V3.2"/>
    <property type="gene ID" value="Pp3c15_5590"/>
</dbReference>
<evidence type="ECO:0000313" key="13">
    <source>
        <dbReference type="EnsemblPlants" id="Pp3c15_5590V3.1"/>
    </source>
</evidence>
<dbReference type="InterPro" id="IPR020550">
    <property type="entry name" value="Inositol_monophosphatase_CS"/>
</dbReference>
<keyword evidence="6 10" id="KW-0460">Magnesium</keyword>
<dbReference type="NCBIfam" id="TIGR01330">
    <property type="entry name" value="bisphos_HAL2"/>
    <property type="match status" value="1"/>
</dbReference>
<reference evidence="13" key="4">
    <citation type="submission" date="2020-12" db="UniProtKB">
        <authorList>
            <consortium name="EnsemblPlants"/>
        </authorList>
    </citation>
    <scope>IDENTIFICATION</scope>
</reference>
<dbReference type="Gene3D" id="3.30.540.10">
    <property type="entry name" value="Fructose-1,6-Bisphosphatase, subunit A, domain 1"/>
    <property type="match status" value="1"/>
</dbReference>
<dbReference type="RefSeq" id="XP_024396922.1">
    <property type="nucleotide sequence ID" value="XM_024541154.2"/>
</dbReference>
<dbReference type="InterPro" id="IPR020583">
    <property type="entry name" value="Inositol_monoP_metal-BS"/>
</dbReference>
<feature type="binding site" evidence="10">
    <location>
        <position position="184"/>
    </location>
    <ligand>
        <name>Mg(2+)</name>
        <dbReference type="ChEBI" id="CHEBI:18420"/>
        <label>1</label>
        <note>catalytic</note>
    </ligand>
</feature>
<dbReference type="Gramene" id="Pp3c15_5590V3.1">
    <property type="protein sequence ID" value="Pp3c15_5590V3.1"/>
    <property type="gene ID" value="Pp3c15_5590"/>
</dbReference>
<comment type="catalytic activity">
    <reaction evidence="7">
        <text>adenosine 2',5'-bisphosphate + H2O = AMP + phosphate</text>
        <dbReference type="Rhea" id="RHEA:77643"/>
        <dbReference type="ChEBI" id="CHEBI:15377"/>
        <dbReference type="ChEBI" id="CHEBI:43474"/>
        <dbReference type="ChEBI" id="CHEBI:194156"/>
        <dbReference type="ChEBI" id="CHEBI:456215"/>
        <dbReference type="EC" id="3.1.3.7"/>
    </reaction>
    <physiologicalReaction direction="left-to-right" evidence="7">
        <dbReference type="Rhea" id="RHEA:77644"/>
    </physiologicalReaction>
</comment>
<evidence type="ECO:0000256" key="4">
    <source>
        <dbReference type="ARBA" id="ARBA00022723"/>
    </source>
</evidence>
<dbReference type="EMBL" id="MH686367">
    <property type="protein sequence ID" value="QBB78481.1"/>
    <property type="molecule type" value="mRNA"/>
</dbReference>